<evidence type="ECO:0008006" key="3">
    <source>
        <dbReference type="Google" id="ProtNLM"/>
    </source>
</evidence>
<gene>
    <name evidence="1" type="ORF">EM308_13810</name>
</gene>
<reference evidence="1 2" key="1">
    <citation type="submission" date="2016-10" db="EMBL/GenBank/DDBJ databases">
        <title>Flavobacterium gilvum sp. nov., isolated from stream water.</title>
        <authorList>
            <person name="Shin S.-K."/>
            <person name="Cho Y.-J."/>
            <person name="Yi H."/>
        </authorList>
    </citation>
    <scope>NUCLEOTIDE SEQUENCE [LARGE SCALE GENOMIC DNA]</scope>
    <source>
        <strain evidence="1 2">EM1308</strain>
    </source>
</reference>
<proteinExistence type="predicted"/>
<evidence type="ECO:0000313" key="1">
    <source>
        <dbReference type="EMBL" id="AOW10490.1"/>
    </source>
</evidence>
<organism evidence="1 2">
    <name type="scientific">Flavobacterium gilvum</name>
    <dbReference type="NCBI Taxonomy" id="1492737"/>
    <lineage>
        <taxon>Bacteria</taxon>
        <taxon>Pseudomonadati</taxon>
        <taxon>Bacteroidota</taxon>
        <taxon>Flavobacteriia</taxon>
        <taxon>Flavobacteriales</taxon>
        <taxon>Flavobacteriaceae</taxon>
        <taxon>Flavobacterium</taxon>
    </lineage>
</organism>
<name>A0AAC9I5I8_9FLAO</name>
<dbReference type="EMBL" id="CP017479">
    <property type="protein sequence ID" value="AOW10490.1"/>
    <property type="molecule type" value="Genomic_DNA"/>
</dbReference>
<dbReference type="Proteomes" id="UP000175968">
    <property type="component" value="Chromosome"/>
</dbReference>
<sequence>MDFQEQSLFNTLLSKFEPIAKRWMKEVLIELTHETKPENIRHSVKVTAKRNSLSEGTIRNYIKRGIIDAEKIGRRILIDESQFEKGLSEVKSLKYKR</sequence>
<dbReference type="AlphaFoldDB" id="A0AAC9I5I8"/>
<dbReference type="KEGG" id="fgl:EM308_13810"/>
<accession>A0AAC9I5I8</accession>
<evidence type="ECO:0000313" key="2">
    <source>
        <dbReference type="Proteomes" id="UP000175968"/>
    </source>
</evidence>
<keyword evidence="2" id="KW-1185">Reference proteome</keyword>
<dbReference type="RefSeq" id="WP_035632917.1">
    <property type="nucleotide sequence ID" value="NZ_CP017479.1"/>
</dbReference>
<protein>
    <recommendedName>
        <fullName evidence="3">Helix-turn-helix domain-containing protein</fullName>
    </recommendedName>
</protein>